<sequence length="275" mass="30031">MAQNNTPSIWAFIALELYAGIGFLVMQLTAILSSNVRRSRVWYCFCMSWTLFCVSCCLLFFSGQQFTDKPTHGICLAQASLVYSGPAFIISVSLSLLLELHWRISFASSPGRTVLAERARSPWLLAGPIALWLILTLIYVIFGTSSLSNAAPTLDNGLYCTFPNPFPRTFNSVVCLIISLIDVFLLGLVLRAIIRHENKSIAHQYKGTVIRVVVMIVLGLAAVIATAIMASQDQSSIAVHIAGQACLPAAVMTLFGSQKALLNTWKEAAKSVLRV</sequence>
<feature type="transmembrane region" description="Helical" evidence="1">
    <location>
        <begin position="123"/>
        <end position="142"/>
    </location>
</feature>
<feature type="transmembrane region" description="Helical" evidence="1">
    <location>
        <begin position="81"/>
        <end position="102"/>
    </location>
</feature>
<keyword evidence="1" id="KW-0812">Transmembrane</keyword>
<dbReference type="KEGG" id="mrr:Moror_5729"/>
<evidence type="ECO:0008006" key="4">
    <source>
        <dbReference type="Google" id="ProtNLM"/>
    </source>
</evidence>
<keyword evidence="1" id="KW-0472">Membrane</keyword>
<evidence type="ECO:0000313" key="2">
    <source>
        <dbReference type="EMBL" id="ESK87320.1"/>
    </source>
</evidence>
<dbReference type="HOGENOM" id="CLU_065186_2_1_1"/>
<feature type="transmembrane region" description="Helical" evidence="1">
    <location>
        <begin position="41"/>
        <end position="61"/>
    </location>
</feature>
<accession>V2X4D0</accession>
<dbReference type="OrthoDB" id="2988301at2759"/>
<dbReference type="AlphaFoldDB" id="V2X4D0"/>
<comment type="caution">
    <text evidence="2">The sequence shown here is derived from an EMBL/GenBank/DDBJ whole genome shotgun (WGS) entry which is preliminary data.</text>
</comment>
<gene>
    <name evidence="2" type="ORF">Moror_5729</name>
</gene>
<evidence type="ECO:0000256" key="1">
    <source>
        <dbReference type="SAM" id="Phobius"/>
    </source>
</evidence>
<protein>
    <recommendedName>
        <fullName evidence="4">G-protein coupled receptors family 3 profile domain-containing protein</fullName>
    </recommendedName>
</protein>
<reference evidence="2 3" key="1">
    <citation type="journal article" date="2014" name="BMC Genomics">
        <title>Genome and secretome analysis of the hemibiotrophic fungal pathogen, Moniliophthora roreri, which causes frosty pod rot disease of cacao: mechanisms of the biotrophic and necrotrophic phases.</title>
        <authorList>
            <person name="Meinhardt L.W."/>
            <person name="Costa G.G.L."/>
            <person name="Thomazella D.P.T."/>
            <person name="Teixeira P.J.P.L."/>
            <person name="Carazzolle M.F."/>
            <person name="Schuster S.C."/>
            <person name="Carlson J.E."/>
            <person name="Guiltinan M.J."/>
            <person name="Mieczkowski P."/>
            <person name="Farmer A."/>
            <person name="Ramaraj T."/>
            <person name="Crozier J."/>
            <person name="Davis R.E."/>
            <person name="Shao J."/>
            <person name="Melnick R.L."/>
            <person name="Pereira G.A.G."/>
            <person name="Bailey B.A."/>
        </authorList>
    </citation>
    <scope>NUCLEOTIDE SEQUENCE [LARGE SCALE GENOMIC DNA]</scope>
    <source>
        <strain evidence="2 3">MCA 2997</strain>
    </source>
</reference>
<keyword evidence="1" id="KW-1133">Transmembrane helix</keyword>
<feature type="transmembrane region" description="Helical" evidence="1">
    <location>
        <begin position="237"/>
        <end position="256"/>
    </location>
</feature>
<dbReference type="EMBL" id="AWSO01000807">
    <property type="protein sequence ID" value="ESK87320.1"/>
    <property type="molecule type" value="Genomic_DNA"/>
</dbReference>
<keyword evidence="3" id="KW-1185">Reference proteome</keyword>
<feature type="transmembrane region" description="Helical" evidence="1">
    <location>
        <begin position="169"/>
        <end position="189"/>
    </location>
</feature>
<evidence type="ECO:0000313" key="3">
    <source>
        <dbReference type="Proteomes" id="UP000017559"/>
    </source>
</evidence>
<dbReference type="Proteomes" id="UP000017559">
    <property type="component" value="Unassembled WGS sequence"/>
</dbReference>
<feature type="transmembrane region" description="Helical" evidence="1">
    <location>
        <begin position="209"/>
        <end position="231"/>
    </location>
</feature>
<feature type="transmembrane region" description="Helical" evidence="1">
    <location>
        <begin position="12"/>
        <end position="32"/>
    </location>
</feature>
<name>V2X4D0_MONRO</name>
<proteinExistence type="predicted"/>
<organism evidence="2 3">
    <name type="scientific">Moniliophthora roreri (strain MCA 2997)</name>
    <name type="common">Cocoa frosty pod rot fungus</name>
    <name type="synonym">Crinipellis roreri</name>
    <dbReference type="NCBI Taxonomy" id="1381753"/>
    <lineage>
        <taxon>Eukaryota</taxon>
        <taxon>Fungi</taxon>
        <taxon>Dikarya</taxon>
        <taxon>Basidiomycota</taxon>
        <taxon>Agaricomycotina</taxon>
        <taxon>Agaricomycetes</taxon>
        <taxon>Agaricomycetidae</taxon>
        <taxon>Agaricales</taxon>
        <taxon>Marasmiineae</taxon>
        <taxon>Marasmiaceae</taxon>
        <taxon>Moniliophthora</taxon>
    </lineage>
</organism>